<evidence type="ECO:0000313" key="2">
    <source>
        <dbReference type="Proteomes" id="UP000479710"/>
    </source>
</evidence>
<proteinExistence type="predicted"/>
<keyword evidence="2" id="KW-1185">Reference proteome</keyword>
<dbReference type="EMBL" id="SPHZ02000008">
    <property type="protein sequence ID" value="KAF0902018.1"/>
    <property type="molecule type" value="Genomic_DNA"/>
</dbReference>
<comment type="caution">
    <text evidence="1">The sequence shown here is derived from an EMBL/GenBank/DDBJ whole genome shotgun (WGS) entry which is preliminary data.</text>
</comment>
<evidence type="ECO:0000313" key="1">
    <source>
        <dbReference type="EMBL" id="KAF0902018.1"/>
    </source>
</evidence>
<sequence>MALKASSEGNKCINSCLRNEVSKQLIILELKEEMRKHSIVANATTMKCFPIKGSIKHQLLKIISEDVVIDLQRKGT</sequence>
<name>A0A6G1CNH3_9ORYZ</name>
<gene>
    <name evidence="1" type="ORF">E2562_011844</name>
</gene>
<dbReference type="AlphaFoldDB" id="A0A6G1CNH3"/>
<dbReference type="Proteomes" id="UP000479710">
    <property type="component" value="Unassembled WGS sequence"/>
</dbReference>
<accession>A0A6G1CNH3</accession>
<protein>
    <submittedName>
        <fullName evidence="1">Uncharacterized protein</fullName>
    </submittedName>
</protein>
<reference evidence="1 2" key="1">
    <citation type="submission" date="2019-11" db="EMBL/GenBank/DDBJ databases">
        <title>Whole genome sequence of Oryza granulata.</title>
        <authorList>
            <person name="Li W."/>
        </authorList>
    </citation>
    <scope>NUCLEOTIDE SEQUENCE [LARGE SCALE GENOMIC DNA]</scope>
    <source>
        <strain evidence="2">cv. Menghai</strain>
        <tissue evidence="1">Leaf</tissue>
    </source>
</reference>
<organism evidence="1 2">
    <name type="scientific">Oryza meyeriana var. granulata</name>
    <dbReference type="NCBI Taxonomy" id="110450"/>
    <lineage>
        <taxon>Eukaryota</taxon>
        <taxon>Viridiplantae</taxon>
        <taxon>Streptophyta</taxon>
        <taxon>Embryophyta</taxon>
        <taxon>Tracheophyta</taxon>
        <taxon>Spermatophyta</taxon>
        <taxon>Magnoliopsida</taxon>
        <taxon>Liliopsida</taxon>
        <taxon>Poales</taxon>
        <taxon>Poaceae</taxon>
        <taxon>BOP clade</taxon>
        <taxon>Oryzoideae</taxon>
        <taxon>Oryzeae</taxon>
        <taxon>Oryzinae</taxon>
        <taxon>Oryza</taxon>
        <taxon>Oryza meyeriana</taxon>
    </lineage>
</organism>